<evidence type="ECO:0000313" key="1">
    <source>
        <dbReference type="EMBL" id="GAH09359.1"/>
    </source>
</evidence>
<comment type="caution">
    <text evidence="1">The sequence shown here is derived from an EMBL/GenBank/DDBJ whole genome shotgun (WGS) entry which is preliminary data.</text>
</comment>
<protein>
    <submittedName>
        <fullName evidence="1">Uncharacterized protein</fullName>
    </submittedName>
</protein>
<dbReference type="EMBL" id="BART01033624">
    <property type="protein sequence ID" value="GAH09359.1"/>
    <property type="molecule type" value="Genomic_DNA"/>
</dbReference>
<name>X1DWP4_9ZZZZ</name>
<gene>
    <name evidence="1" type="ORF">S01H4_57714</name>
</gene>
<accession>X1DWP4</accession>
<reference evidence="1" key="1">
    <citation type="journal article" date="2014" name="Front. Microbiol.">
        <title>High frequency of phylogenetically diverse reductive dehalogenase-homologous genes in deep subseafloor sedimentary metagenomes.</title>
        <authorList>
            <person name="Kawai M."/>
            <person name="Futagami T."/>
            <person name="Toyoda A."/>
            <person name="Takaki Y."/>
            <person name="Nishi S."/>
            <person name="Hori S."/>
            <person name="Arai W."/>
            <person name="Tsubouchi T."/>
            <person name="Morono Y."/>
            <person name="Uchiyama I."/>
            <person name="Ito T."/>
            <person name="Fujiyama A."/>
            <person name="Inagaki F."/>
            <person name="Takami H."/>
        </authorList>
    </citation>
    <scope>NUCLEOTIDE SEQUENCE</scope>
    <source>
        <strain evidence="1">Expedition CK06-06</strain>
    </source>
</reference>
<dbReference type="AlphaFoldDB" id="X1DWP4"/>
<organism evidence="1">
    <name type="scientific">marine sediment metagenome</name>
    <dbReference type="NCBI Taxonomy" id="412755"/>
    <lineage>
        <taxon>unclassified sequences</taxon>
        <taxon>metagenomes</taxon>
        <taxon>ecological metagenomes</taxon>
    </lineage>
</organism>
<feature type="non-terminal residue" evidence="1">
    <location>
        <position position="92"/>
    </location>
</feature>
<sequence length="92" mass="11159">MTKRIVLFDKIYNISSEKKKREIFIRYLKYLNERIKGFSKTSININKLRNFDHRFEINIHGQDENFIFNLLQKEIGTIIEFKDVKEGQIYKG</sequence>
<proteinExistence type="predicted"/>